<dbReference type="EC" id="3.1.21.3" evidence="5"/>
<keyword evidence="2" id="KW-0680">Restriction system</keyword>
<name>A0A4Y1ZC95_9BACL</name>
<accession>A0A4Y1ZC95</accession>
<dbReference type="PANTHER" id="PTHR30408">
    <property type="entry name" value="TYPE-1 RESTRICTION ENZYME ECOKI SPECIFICITY PROTEIN"/>
    <property type="match status" value="1"/>
</dbReference>
<evidence type="ECO:0000259" key="4">
    <source>
        <dbReference type="Pfam" id="PF01420"/>
    </source>
</evidence>
<sequence>MRFKYVRLGDVAIYLKEKIYTNKIRLNNYVSTENLKPDIGGVDSSNKLPTTKMITKFNKWNILISNIRPYFKKIWLADWSGGCSNDVLVLKATDKINIFYLYYNLACDRFFDFVMAGAKGTKMPRGDKDHIMKYELMLPSIDCQKFIANILSTLDQKIQINSKINQNLEATAQAIFKHWFVDFEFPNEEGKPYKSSGGEMVKSEIGMIPKRWRLCRLKELVDIIDNRGKTPPQEKNKNTIPYN</sequence>
<evidence type="ECO:0000256" key="2">
    <source>
        <dbReference type="ARBA" id="ARBA00022747"/>
    </source>
</evidence>
<evidence type="ECO:0000313" key="6">
    <source>
        <dbReference type="Proteomes" id="UP000319716"/>
    </source>
</evidence>
<dbReference type="RefSeq" id="WP_262392698.1">
    <property type="nucleotide sequence ID" value="NZ_BEXB01000015.1"/>
</dbReference>
<comment type="similarity">
    <text evidence="1">Belongs to the type-I restriction system S methylase family.</text>
</comment>
<dbReference type="Gene3D" id="1.10.287.1120">
    <property type="entry name" value="Bipartite methylase S protein"/>
    <property type="match status" value="1"/>
</dbReference>
<dbReference type="Gene3D" id="3.90.220.20">
    <property type="entry name" value="DNA methylase specificity domains"/>
    <property type="match status" value="1"/>
</dbReference>
<comment type="caution">
    <text evidence="5">The sequence shown here is derived from an EMBL/GenBank/DDBJ whole genome shotgun (WGS) entry which is preliminary data.</text>
</comment>
<dbReference type="Pfam" id="PF01420">
    <property type="entry name" value="Methylase_S"/>
    <property type="match status" value="1"/>
</dbReference>
<evidence type="ECO:0000256" key="1">
    <source>
        <dbReference type="ARBA" id="ARBA00010923"/>
    </source>
</evidence>
<dbReference type="InterPro" id="IPR044946">
    <property type="entry name" value="Restrct_endonuc_typeI_TRD_sf"/>
</dbReference>
<dbReference type="EMBL" id="BEXB01000015">
    <property type="protein sequence ID" value="GAY76551.1"/>
    <property type="molecule type" value="Genomic_DNA"/>
</dbReference>
<proteinExistence type="inferred from homology"/>
<dbReference type="GO" id="GO:0009307">
    <property type="term" value="P:DNA restriction-modification system"/>
    <property type="evidence" value="ECO:0007669"/>
    <property type="project" value="UniProtKB-KW"/>
</dbReference>
<dbReference type="PANTHER" id="PTHR30408:SF13">
    <property type="entry name" value="TYPE I RESTRICTION ENZYME HINDI SPECIFICITY SUBUNIT"/>
    <property type="match status" value="1"/>
</dbReference>
<reference evidence="5 6" key="1">
    <citation type="submission" date="2017-11" db="EMBL/GenBank/DDBJ databases">
        <title>Draft Genome Sequence of Sporolactobacillus inulinus NBRC 111894 Isolated from Koso, a Japanese Sugar-Vegetable Fermented Beverage.</title>
        <authorList>
            <person name="Chiou T.Y."/>
            <person name="Oshima K."/>
            <person name="Suda W."/>
            <person name="Hattori M."/>
            <person name="Takahashi T."/>
        </authorList>
    </citation>
    <scope>NUCLEOTIDE SEQUENCE [LARGE SCALE GENOMIC DNA]</scope>
    <source>
        <strain evidence="5 6">NBRC111894</strain>
    </source>
</reference>
<feature type="domain" description="Type I restriction modification DNA specificity" evidence="4">
    <location>
        <begin position="3"/>
        <end position="169"/>
    </location>
</feature>
<organism evidence="5 6">
    <name type="scientific">Sporolactobacillus inulinus</name>
    <dbReference type="NCBI Taxonomy" id="2078"/>
    <lineage>
        <taxon>Bacteria</taxon>
        <taxon>Bacillati</taxon>
        <taxon>Bacillota</taxon>
        <taxon>Bacilli</taxon>
        <taxon>Bacillales</taxon>
        <taxon>Sporolactobacillaceae</taxon>
        <taxon>Sporolactobacillus</taxon>
    </lineage>
</organism>
<keyword evidence="3" id="KW-0238">DNA-binding</keyword>
<dbReference type="InterPro" id="IPR052021">
    <property type="entry name" value="Type-I_RS_S_subunit"/>
</dbReference>
<protein>
    <submittedName>
        <fullName evidence="5">Type I restriction-modification system, specificity subunit S</fullName>
        <ecNumber evidence="5">3.1.21.3</ecNumber>
    </submittedName>
</protein>
<dbReference type="AlphaFoldDB" id="A0A4Y1ZC95"/>
<dbReference type="InterPro" id="IPR000055">
    <property type="entry name" value="Restrct_endonuc_typeI_TRD"/>
</dbReference>
<keyword evidence="5" id="KW-0378">Hydrolase</keyword>
<evidence type="ECO:0000256" key="3">
    <source>
        <dbReference type="ARBA" id="ARBA00023125"/>
    </source>
</evidence>
<dbReference type="Proteomes" id="UP000319716">
    <property type="component" value="Unassembled WGS sequence"/>
</dbReference>
<dbReference type="GO" id="GO:0009035">
    <property type="term" value="F:type I site-specific deoxyribonuclease activity"/>
    <property type="evidence" value="ECO:0007669"/>
    <property type="project" value="UniProtKB-EC"/>
</dbReference>
<gene>
    <name evidence="5" type="ORF">NBRC111894_2105</name>
</gene>
<evidence type="ECO:0000313" key="5">
    <source>
        <dbReference type="EMBL" id="GAY76551.1"/>
    </source>
</evidence>
<dbReference type="GO" id="GO:0003677">
    <property type="term" value="F:DNA binding"/>
    <property type="evidence" value="ECO:0007669"/>
    <property type="project" value="UniProtKB-KW"/>
</dbReference>
<dbReference type="SUPFAM" id="SSF116734">
    <property type="entry name" value="DNA methylase specificity domain"/>
    <property type="match status" value="1"/>
</dbReference>